<proteinExistence type="predicted"/>
<name>A0A8X8FM88_9GAMM</name>
<gene>
    <name evidence="1" type="ORF">H9654_02115</name>
</gene>
<evidence type="ECO:0000313" key="1">
    <source>
        <dbReference type="EMBL" id="MBD7952987.1"/>
    </source>
</evidence>
<accession>A0A8X8FM88</accession>
<dbReference type="Proteomes" id="UP000636938">
    <property type="component" value="Unassembled WGS sequence"/>
</dbReference>
<protein>
    <submittedName>
        <fullName evidence="1">Uncharacterized protein</fullName>
    </submittedName>
</protein>
<sequence length="513" mass="58737">MPADYAKVKSALRKVPLEDSLRHVWQYSRLVSGQVKLPDSYLHRDERGYSHDIEKYLFPHQVELLARELLLHADRSGRPTGHSLANWPDFADVKSALDKFANDVHEDNPNTDIMLTLHRIAQDQFPRFSRLTRAKIGRYLAMYRTPALRAIFEEHLGIDVDTYFVLTFGVIASALIRVHMNTTTDYAILGVDRSQSTRFFERITGGLEPMRKKLIETQRQNDCWEYTFNAFHFYPLISLFPGHPDRVLCPVPPALERRLLEGLYFDLVNAKGFPHAFGDAFESITGRMLRSLEKRYEVEEPQSQKIRKQRYDGTDWIVRSPGNCAFVECKSKRLSLSGRVAEQVSDLEKDIVKLAEAVVQNYANIYREMQAKQENDCQYFNIIITLEDWILFSDITTTTLHGHVVDQISKKGLPEDLIDKVPYRVLSFEGAMYTCATLKDRPMIEVFGVENNPTISGMYFLTDLKNRFPNADGDGVGDFEEDFLALMRPVIQQSKEMATSQSASKPVGMAGSL</sequence>
<dbReference type="AlphaFoldDB" id="A0A8X8FM88"/>
<reference evidence="1 2" key="1">
    <citation type="submission" date="2020-08" db="EMBL/GenBank/DDBJ databases">
        <title>A Genomic Blueprint of the Chicken Gut Microbiome.</title>
        <authorList>
            <person name="Gilroy R."/>
            <person name="Ravi A."/>
            <person name="Getino M."/>
            <person name="Pursley I."/>
            <person name="Horton D.L."/>
            <person name="Alikhan N.-F."/>
            <person name="Baker D."/>
            <person name="Gharbi K."/>
            <person name="Hall N."/>
            <person name="Watson M."/>
            <person name="Adriaenssens E.M."/>
            <person name="Foster-Nyarko E."/>
            <person name="Jarju S."/>
            <person name="Secka A."/>
            <person name="Antonio M."/>
            <person name="Oren A."/>
            <person name="Chaudhuri R."/>
            <person name="La Ragione R.M."/>
            <person name="Hildebrand F."/>
            <person name="Pallen M.J."/>
        </authorList>
    </citation>
    <scope>NUCLEOTIDE SEQUENCE [LARGE SCALE GENOMIC DNA]</scope>
    <source>
        <strain evidence="1 2">Sa5BUN4</strain>
    </source>
</reference>
<dbReference type="EMBL" id="JACSQS010000001">
    <property type="protein sequence ID" value="MBD7952987.1"/>
    <property type="molecule type" value="Genomic_DNA"/>
</dbReference>
<comment type="caution">
    <text evidence="1">The sequence shown here is derived from an EMBL/GenBank/DDBJ whole genome shotgun (WGS) entry which is preliminary data.</text>
</comment>
<keyword evidence="2" id="KW-1185">Reference proteome</keyword>
<evidence type="ECO:0000313" key="2">
    <source>
        <dbReference type="Proteomes" id="UP000636938"/>
    </source>
</evidence>
<organism evidence="1 2">
    <name type="scientific">Stenotrophomonas lacuserhaii</name>
    <dbReference type="NCBI Taxonomy" id="2760084"/>
    <lineage>
        <taxon>Bacteria</taxon>
        <taxon>Pseudomonadati</taxon>
        <taxon>Pseudomonadota</taxon>
        <taxon>Gammaproteobacteria</taxon>
        <taxon>Lysobacterales</taxon>
        <taxon>Lysobacteraceae</taxon>
        <taxon>Stenotrophomonas</taxon>
    </lineage>
</organism>
<dbReference type="RefSeq" id="WP_225211797.1">
    <property type="nucleotide sequence ID" value="NZ_JACSQS010000001.1"/>
</dbReference>